<dbReference type="Proteomes" id="UP000886520">
    <property type="component" value="Chromosome 15"/>
</dbReference>
<feature type="coiled-coil region" evidence="1">
    <location>
        <begin position="294"/>
        <end position="343"/>
    </location>
</feature>
<evidence type="ECO:0000313" key="3">
    <source>
        <dbReference type="EMBL" id="KAI5068967.1"/>
    </source>
</evidence>
<feature type="compositionally biased region" description="Basic residues" evidence="2">
    <location>
        <begin position="358"/>
        <end position="372"/>
    </location>
</feature>
<keyword evidence="4" id="KW-1185">Reference proteome</keyword>
<organism evidence="3 4">
    <name type="scientific">Adiantum capillus-veneris</name>
    <name type="common">Maidenhair fern</name>
    <dbReference type="NCBI Taxonomy" id="13818"/>
    <lineage>
        <taxon>Eukaryota</taxon>
        <taxon>Viridiplantae</taxon>
        <taxon>Streptophyta</taxon>
        <taxon>Embryophyta</taxon>
        <taxon>Tracheophyta</taxon>
        <taxon>Polypodiopsida</taxon>
        <taxon>Polypodiidae</taxon>
        <taxon>Polypodiales</taxon>
        <taxon>Pteridineae</taxon>
        <taxon>Pteridaceae</taxon>
        <taxon>Vittarioideae</taxon>
        <taxon>Adiantum</taxon>
    </lineage>
</organism>
<evidence type="ECO:0000256" key="2">
    <source>
        <dbReference type="SAM" id="MobiDB-lite"/>
    </source>
</evidence>
<protein>
    <submittedName>
        <fullName evidence="3">Uncharacterized protein</fullName>
    </submittedName>
</protein>
<accession>A0A9D4UK39</accession>
<feature type="region of interest" description="Disordered" evidence="2">
    <location>
        <begin position="358"/>
        <end position="377"/>
    </location>
</feature>
<evidence type="ECO:0000313" key="4">
    <source>
        <dbReference type="Proteomes" id="UP000886520"/>
    </source>
</evidence>
<sequence length="471" mass="54269">MAYYHPRKAFGNEDVIYKARQHEKALQERLQFVQEYKGLMRYAQFEEGNGPRASHRCLAERLHALRHQREQELLQRRSRLSAILSAEDASLKHDITTGNMNLSERRAWLLGEALALSSRKAASAPALHHDTPSPSTNYKSTNLETALCEEYDEMSTHNSKLAVRRAEAEKQRQSDNEAIRRSLYKHGLLDLQDADKQAIDILREHLYMVERLRDQEKVAVEEDMISMNKRWLEEQEALKQKHLEHRLRQSSQVRDALLCNAGGGDHHDIQRRHGIGMDASASICGIESGSEAGQNMAAEKEAEEEKQVEELRESHKREALAYVYQLQEAAARQRKEDEELEANILAHMHMQAAPRHDHHGHAQTIMHHHAQRPAKPVDEVRMRDSTRPACTDQYIAPTQLSKQEMADALQGERRRCQAAELVQQEVKRLAVHADHDWKKPTSGAPQYHDANNLDLPYPEPYYGRKAVKWYE</sequence>
<gene>
    <name evidence="3" type="ORF">GOP47_0015268</name>
</gene>
<dbReference type="EMBL" id="JABFUD020000015">
    <property type="protein sequence ID" value="KAI5068967.1"/>
    <property type="molecule type" value="Genomic_DNA"/>
</dbReference>
<evidence type="ECO:0000256" key="1">
    <source>
        <dbReference type="SAM" id="Coils"/>
    </source>
</evidence>
<keyword evidence="1" id="KW-0175">Coiled coil</keyword>
<reference evidence="3" key="1">
    <citation type="submission" date="2021-01" db="EMBL/GenBank/DDBJ databases">
        <title>Adiantum capillus-veneris genome.</title>
        <authorList>
            <person name="Fang Y."/>
            <person name="Liao Q."/>
        </authorList>
    </citation>
    <scope>NUCLEOTIDE SEQUENCE</scope>
    <source>
        <strain evidence="3">H3</strain>
        <tissue evidence="3">Leaf</tissue>
    </source>
</reference>
<dbReference type="AlphaFoldDB" id="A0A9D4UK39"/>
<name>A0A9D4UK39_ADICA</name>
<dbReference type="OrthoDB" id="10511533at2759"/>
<comment type="caution">
    <text evidence="3">The sequence shown here is derived from an EMBL/GenBank/DDBJ whole genome shotgun (WGS) entry which is preliminary data.</text>
</comment>
<proteinExistence type="predicted"/>